<evidence type="ECO:0000259" key="6">
    <source>
        <dbReference type="PROSITE" id="PS50893"/>
    </source>
</evidence>
<keyword evidence="2" id="KW-0813">Transport</keyword>
<dbReference type="GO" id="GO:0005524">
    <property type="term" value="F:ATP binding"/>
    <property type="evidence" value="ECO:0007669"/>
    <property type="project" value="UniProtKB-KW"/>
</dbReference>
<protein>
    <submittedName>
        <fullName evidence="7">Cobalt ABC transporter ATP-binding protein</fullName>
    </submittedName>
</protein>
<dbReference type="PANTHER" id="PTHR43553">
    <property type="entry name" value="HEAVY METAL TRANSPORTER"/>
    <property type="match status" value="1"/>
</dbReference>
<dbReference type="Pfam" id="PF00005">
    <property type="entry name" value="ABC_tran"/>
    <property type="match status" value="1"/>
</dbReference>
<gene>
    <name evidence="7" type="ORF">DD235_03360</name>
</gene>
<dbReference type="InterPro" id="IPR015856">
    <property type="entry name" value="ABC_transpr_CbiO/EcfA_su"/>
</dbReference>
<keyword evidence="5 7" id="KW-0067">ATP-binding</keyword>
<comment type="similarity">
    <text evidence="1">Belongs to the ABC transporter superfamily.</text>
</comment>
<dbReference type="PANTHER" id="PTHR43553:SF24">
    <property type="entry name" value="ENERGY-COUPLING FACTOR TRANSPORTER ATP-BINDING PROTEIN ECFA1"/>
    <property type="match status" value="1"/>
</dbReference>
<dbReference type="PROSITE" id="PS50893">
    <property type="entry name" value="ABC_TRANSPORTER_2"/>
    <property type="match status" value="1"/>
</dbReference>
<dbReference type="PROSITE" id="PS00211">
    <property type="entry name" value="ABC_TRANSPORTER_1"/>
    <property type="match status" value="1"/>
</dbReference>
<reference evidence="8" key="1">
    <citation type="submission" date="2018-05" db="EMBL/GenBank/DDBJ databases">
        <authorList>
            <person name="Li Y."/>
        </authorList>
    </citation>
    <scope>NUCLEOTIDE SEQUENCE [LARGE SCALE GENOMIC DNA]</scope>
    <source>
        <strain evidence="8">3d-2-2</strain>
    </source>
</reference>
<dbReference type="SMART" id="SM00382">
    <property type="entry name" value="AAA"/>
    <property type="match status" value="1"/>
</dbReference>
<sequence length="232" mass="24993">MLIEFEQAGVEAAGRPILQQISLRLVESRVGVVGLNGAGKSTLARLVNGLVLPTTGSVRVDGLDTRSQAGTVRRRVGFMFQNPADQIVFPIVREDMAFGLQRLGLTRAEQAQRIDAQLAALGLSALAERPAHALSGGEQQMAALAAVLVCAPEAIVFDEPTNQLDLLNRERLRAVLKTLPQQLLVLTHDLPLLDDFDRVLVMEQGKVVADDAPAAALDWYRRRCATLGGAPC</sequence>
<dbReference type="GO" id="GO:0042626">
    <property type="term" value="F:ATPase-coupled transmembrane transporter activity"/>
    <property type="evidence" value="ECO:0007669"/>
    <property type="project" value="TreeGrafter"/>
</dbReference>
<evidence type="ECO:0000256" key="5">
    <source>
        <dbReference type="ARBA" id="ARBA00022840"/>
    </source>
</evidence>
<dbReference type="EMBL" id="QETA01000001">
    <property type="protein sequence ID" value="PWF25202.1"/>
    <property type="molecule type" value="Genomic_DNA"/>
</dbReference>
<dbReference type="InterPro" id="IPR003439">
    <property type="entry name" value="ABC_transporter-like_ATP-bd"/>
</dbReference>
<name>A0A2V1K8A4_9BURK</name>
<comment type="caution">
    <text evidence="7">The sequence shown here is derived from an EMBL/GenBank/DDBJ whole genome shotgun (WGS) entry which is preliminary data.</text>
</comment>
<dbReference type="InterPro" id="IPR050095">
    <property type="entry name" value="ECF_ABC_transporter_ATP-bd"/>
</dbReference>
<dbReference type="Gene3D" id="3.40.50.300">
    <property type="entry name" value="P-loop containing nucleotide triphosphate hydrolases"/>
    <property type="match status" value="1"/>
</dbReference>
<dbReference type="InterPro" id="IPR003593">
    <property type="entry name" value="AAA+_ATPase"/>
</dbReference>
<dbReference type="InterPro" id="IPR027417">
    <property type="entry name" value="P-loop_NTPase"/>
</dbReference>
<keyword evidence="3" id="KW-1003">Cell membrane</keyword>
<evidence type="ECO:0000256" key="4">
    <source>
        <dbReference type="ARBA" id="ARBA00022741"/>
    </source>
</evidence>
<feature type="domain" description="ABC transporter" evidence="6">
    <location>
        <begin position="3"/>
        <end position="229"/>
    </location>
</feature>
<dbReference type="Proteomes" id="UP000245212">
    <property type="component" value="Unassembled WGS sequence"/>
</dbReference>
<keyword evidence="4" id="KW-0547">Nucleotide-binding</keyword>
<evidence type="ECO:0000256" key="2">
    <source>
        <dbReference type="ARBA" id="ARBA00022448"/>
    </source>
</evidence>
<dbReference type="AlphaFoldDB" id="A0A2V1K8A4"/>
<dbReference type="GO" id="GO:0043190">
    <property type="term" value="C:ATP-binding cassette (ABC) transporter complex"/>
    <property type="evidence" value="ECO:0007669"/>
    <property type="project" value="TreeGrafter"/>
</dbReference>
<dbReference type="GO" id="GO:0016887">
    <property type="term" value="F:ATP hydrolysis activity"/>
    <property type="evidence" value="ECO:0007669"/>
    <property type="project" value="InterPro"/>
</dbReference>
<evidence type="ECO:0000256" key="1">
    <source>
        <dbReference type="ARBA" id="ARBA00005417"/>
    </source>
</evidence>
<proteinExistence type="inferred from homology"/>
<organism evidence="7 8">
    <name type="scientific">Corticimicrobacter populi</name>
    <dbReference type="NCBI Taxonomy" id="2175229"/>
    <lineage>
        <taxon>Bacteria</taxon>
        <taxon>Pseudomonadati</taxon>
        <taxon>Pseudomonadota</taxon>
        <taxon>Betaproteobacteria</taxon>
        <taxon>Burkholderiales</taxon>
        <taxon>Alcaligenaceae</taxon>
        <taxon>Corticimicrobacter</taxon>
    </lineage>
</organism>
<dbReference type="SUPFAM" id="SSF52540">
    <property type="entry name" value="P-loop containing nucleoside triphosphate hydrolases"/>
    <property type="match status" value="1"/>
</dbReference>
<keyword evidence="8" id="KW-1185">Reference proteome</keyword>
<evidence type="ECO:0000313" key="8">
    <source>
        <dbReference type="Proteomes" id="UP000245212"/>
    </source>
</evidence>
<accession>A0A2V1K8A4</accession>
<evidence type="ECO:0000256" key="3">
    <source>
        <dbReference type="ARBA" id="ARBA00022475"/>
    </source>
</evidence>
<keyword evidence="3" id="KW-0472">Membrane</keyword>
<dbReference type="CDD" id="cd03225">
    <property type="entry name" value="ABC_cobalt_CbiO_domain1"/>
    <property type="match status" value="1"/>
</dbReference>
<dbReference type="RefSeq" id="WP_109060603.1">
    <property type="nucleotide sequence ID" value="NZ_QETA01000001.1"/>
</dbReference>
<evidence type="ECO:0000313" key="7">
    <source>
        <dbReference type="EMBL" id="PWF25202.1"/>
    </source>
</evidence>
<dbReference type="InterPro" id="IPR017871">
    <property type="entry name" value="ABC_transporter-like_CS"/>
</dbReference>